<dbReference type="RefSeq" id="WP_080937360.1">
    <property type="nucleotide sequence ID" value="NZ_CP002581.1"/>
</dbReference>
<dbReference type="PANTHER" id="PTHR43267">
    <property type="entry name" value="TRNA THREONYLCARBAMOYLADENOSINE DEHYDRATASE"/>
    <property type="match status" value="1"/>
</dbReference>
<dbReference type="HOGENOM" id="CLU_908134_0_0_4"/>
<reference evidence="2 3" key="2">
    <citation type="journal article" date="2016" name="Appl. Microbiol. Biotechnol.">
        <title>Mutations improving production and secretion of extracellular lipase by Burkholderia glumae PG1.</title>
        <authorList>
            <person name="Knapp A."/>
            <person name="Voget S."/>
            <person name="Gao R."/>
            <person name="Zaburannyi N."/>
            <person name="Krysciak D."/>
            <person name="Breuer M."/>
            <person name="Hauer B."/>
            <person name="Streit W.R."/>
            <person name="Muller R."/>
            <person name="Daniel R."/>
            <person name="Jaeger K.E."/>
        </authorList>
    </citation>
    <scope>NUCLEOTIDE SEQUENCE [LARGE SCALE GENOMIC DNA]</scope>
    <source>
        <strain evidence="2 3">PG1</strain>
    </source>
</reference>
<evidence type="ECO:0000259" key="1">
    <source>
        <dbReference type="Pfam" id="PF00899"/>
    </source>
</evidence>
<dbReference type="GO" id="GO:0008641">
    <property type="term" value="F:ubiquitin-like modifier activating enzyme activity"/>
    <property type="evidence" value="ECO:0007669"/>
    <property type="project" value="InterPro"/>
</dbReference>
<dbReference type="GO" id="GO:0061503">
    <property type="term" value="F:tRNA threonylcarbamoyladenosine dehydratase"/>
    <property type="evidence" value="ECO:0007669"/>
    <property type="project" value="TreeGrafter"/>
</dbReference>
<dbReference type="InterPro" id="IPR000594">
    <property type="entry name" value="ThiF_NAD_FAD-bd"/>
</dbReference>
<dbReference type="Gene3D" id="3.40.50.720">
    <property type="entry name" value="NAD(P)-binding Rossmann-like Domain"/>
    <property type="match status" value="1"/>
</dbReference>
<evidence type="ECO:0000313" key="2">
    <source>
        <dbReference type="EMBL" id="AJK48791.1"/>
    </source>
</evidence>
<gene>
    <name evidence="2" type="primary">thiF</name>
    <name evidence="2" type="ORF">BGL_2c07070</name>
</gene>
<dbReference type="InterPro" id="IPR045886">
    <property type="entry name" value="ThiF/MoeB/HesA"/>
</dbReference>
<evidence type="ECO:0000313" key="3">
    <source>
        <dbReference type="Proteomes" id="UP000031838"/>
    </source>
</evidence>
<dbReference type="SUPFAM" id="SSF69572">
    <property type="entry name" value="Activating enzymes of the ubiquitin-like proteins"/>
    <property type="match status" value="1"/>
</dbReference>
<protein>
    <submittedName>
        <fullName evidence="2">Protein ThiF</fullName>
    </submittedName>
</protein>
<dbReference type="PANTHER" id="PTHR43267:SF3">
    <property type="entry name" value="THIF PROTEIN"/>
    <property type="match status" value="1"/>
</dbReference>
<dbReference type="Pfam" id="PF00899">
    <property type="entry name" value="ThiF"/>
    <property type="match status" value="1"/>
</dbReference>
<reference evidence="3" key="1">
    <citation type="submission" date="2011-03" db="EMBL/GenBank/DDBJ databases">
        <authorList>
            <person name="Voget S."/>
            <person name="Streit W.R."/>
            <person name="Jaeger K.E."/>
            <person name="Daniel R."/>
        </authorList>
    </citation>
    <scope>NUCLEOTIDE SEQUENCE [LARGE SCALE GENOMIC DNA]</scope>
    <source>
        <strain evidence="3">PG1</strain>
    </source>
</reference>
<dbReference type="Proteomes" id="UP000031838">
    <property type="component" value="Chromosome 2"/>
</dbReference>
<sequence length="306" mass="32620">MAEPPPPPRDPSWFDRLAGVVPDGIAGKRVAIVGCGSVGSFVADELARAGVGHFLLIDPDHVEWRNLTRTVYGHADVGAPKVEALARHLRGIFPDIAVQGCASEVQTLRPHLRELLGGVDLVVSALDDPTATGIVDRYCYALPKPVVFVGLYRGAGGGEVIAVDPAHTPCMGCATGGVRETLGDVVTGAPVQRERDYGTNKLKPQVALGSDIHFVCNAAVKIALSMLCGADGADGGEGGGIARFMRGKLREGVHYLMLAMEPDYYLFPHTHADAIGQYAFQSLWLQTTRRADCPRCGEPGFRQPPF</sequence>
<organism evidence="2 3">
    <name type="scientific">Burkholderia plantarii</name>
    <dbReference type="NCBI Taxonomy" id="41899"/>
    <lineage>
        <taxon>Bacteria</taxon>
        <taxon>Pseudomonadati</taxon>
        <taxon>Pseudomonadota</taxon>
        <taxon>Betaproteobacteria</taxon>
        <taxon>Burkholderiales</taxon>
        <taxon>Burkholderiaceae</taxon>
        <taxon>Burkholderia</taxon>
    </lineage>
</organism>
<proteinExistence type="predicted"/>
<dbReference type="EMBL" id="CP002581">
    <property type="protein sequence ID" value="AJK48791.1"/>
    <property type="molecule type" value="Genomic_DNA"/>
</dbReference>
<keyword evidence="3" id="KW-1185">Reference proteome</keyword>
<dbReference type="AlphaFoldDB" id="A0A0B6S973"/>
<accession>A0A0B6S973</accession>
<dbReference type="GO" id="GO:0061504">
    <property type="term" value="P:cyclic threonylcarbamoyladenosine biosynthetic process"/>
    <property type="evidence" value="ECO:0007669"/>
    <property type="project" value="TreeGrafter"/>
</dbReference>
<name>A0A0B6S973_BURPL</name>
<dbReference type="KEGG" id="bgp:BGL_2c07070"/>
<feature type="domain" description="THIF-type NAD/FAD binding fold" evidence="1">
    <location>
        <begin position="28"/>
        <end position="178"/>
    </location>
</feature>
<dbReference type="InterPro" id="IPR035985">
    <property type="entry name" value="Ubiquitin-activating_enz"/>
</dbReference>